<dbReference type="GO" id="GO:0003735">
    <property type="term" value="F:structural constituent of ribosome"/>
    <property type="evidence" value="ECO:0007669"/>
    <property type="project" value="InterPro"/>
</dbReference>
<evidence type="ECO:0000256" key="1">
    <source>
        <dbReference type="ARBA" id="ARBA00006640"/>
    </source>
</evidence>
<dbReference type="Proteomes" id="UP000008064">
    <property type="component" value="Unassembled WGS sequence"/>
</dbReference>
<dbReference type="HOGENOM" id="CLU_124536_0_0_1"/>
<reference evidence="5" key="1">
    <citation type="submission" date="2011-04" db="EMBL/GenBank/DDBJ databases">
        <title>Evolution of plant cell wall degrading machinery underlies the functional diversity of forest fungi.</title>
        <authorList>
            <consortium name="US DOE Joint Genome Institute (JGI-PGF)"/>
            <person name="Eastwood D.C."/>
            <person name="Floudas D."/>
            <person name="Binder M."/>
            <person name="Majcherczyk A."/>
            <person name="Schneider P."/>
            <person name="Aerts A."/>
            <person name="Asiegbu F.O."/>
            <person name="Baker S.E."/>
            <person name="Barry K."/>
            <person name="Bendiksby M."/>
            <person name="Blumentritt M."/>
            <person name="Coutinho P.M."/>
            <person name="Cullen D."/>
            <person name="Cullen D."/>
            <person name="Gathman A."/>
            <person name="Goodell B."/>
            <person name="Henrissat B."/>
            <person name="Ihrmark K."/>
            <person name="Kauserud H."/>
            <person name="Kohler A."/>
            <person name="LaButti K."/>
            <person name="Lapidus A."/>
            <person name="Lavin J.L."/>
            <person name="Lee Y.-H."/>
            <person name="Lindquist E."/>
            <person name="Lilly W."/>
            <person name="Lucas S."/>
            <person name="Morin E."/>
            <person name="Murat C."/>
            <person name="Oguiza J.A."/>
            <person name="Park J."/>
            <person name="Pisabarro A.G."/>
            <person name="Riley R."/>
            <person name="Rosling A."/>
            <person name="Salamov A."/>
            <person name="Schmidt O."/>
            <person name="Schmutz J."/>
            <person name="Skrede I."/>
            <person name="Stenlid J."/>
            <person name="Wiebenga A."/>
            <person name="Xie X."/>
            <person name="Kues U."/>
            <person name="Hibbett D.S."/>
            <person name="Hoffmeister D."/>
            <person name="Hogberg N."/>
            <person name="Martin F."/>
            <person name="Grigoriev I.V."/>
            <person name="Watkinson S.C."/>
        </authorList>
    </citation>
    <scope>NUCLEOTIDE SEQUENCE</scope>
    <source>
        <strain evidence="5">S7.9</strain>
    </source>
</reference>
<dbReference type="RefSeq" id="XP_007324616.1">
    <property type="nucleotide sequence ID" value="XM_007324554.1"/>
</dbReference>
<keyword evidence="2" id="KW-0689">Ribosomal protein</keyword>
<keyword evidence="3" id="KW-0687">Ribonucleoprotein</keyword>
<organism>
    <name type="scientific">Serpula lacrymans var. lacrymans (strain S7.9)</name>
    <name type="common">Dry rot fungus</name>
    <dbReference type="NCBI Taxonomy" id="578457"/>
    <lineage>
        <taxon>Eukaryota</taxon>
        <taxon>Fungi</taxon>
        <taxon>Dikarya</taxon>
        <taxon>Basidiomycota</taxon>
        <taxon>Agaricomycotina</taxon>
        <taxon>Agaricomycetes</taxon>
        <taxon>Agaricomycetidae</taxon>
        <taxon>Boletales</taxon>
        <taxon>Coniophorineae</taxon>
        <taxon>Serpulaceae</taxon>
        <taxon>Serpula</taxon>
    </lineage>
</organism>
<dbReference type="Pfam" id="PF01165">
    <property type="entry name" value="Ribosomal_S21"/>
    <property type="match status" value="1"/>
</dbReference>
<dbReference type="EMBL" id="GL945447">
    <property type="protein sequence ID" value="EGO18589.1"/>
    <property type="molecule type" value="Genomic_DNA"/>
</dbReference>
<evidence type="ECO:0000313" key="5">
    <source>
        <dbReference type="EMBL" id="EGO18589.1"/>
    </source>
</evidence>
<feature type="region of interest" description="Disordered" evidence="4">
    <location>
        <begin position="39"/>
        <end position="62"/>
    </location>
</feature>
<sequence length="185" mass="21053">MWSSCMRTSLPAVLRSSVASRSTFSPAAASRIHVRFLNGNSDAYPRNPGRSLRPPASLPGDERWNDLTSPLLSYLNKAEDRTPKLTPEEAWSQRVTENLPAPADAYTGRRVQVIDGDVGRAYDGLQRRLKRNSVAKELRLTARHEKKGAKRRRLRSERWRKQFANEVRKKVQLVSTIRRRGTSTT</sequence>
<protein>
    <submittedName>
        <fullName evidence="5">Uncharacterized protein</fullName>
    </submittedName>
</protein>
<dbReference type="OrthoDB" id="2501249at2759"/>
<dbReference type="GO" id="GO:1990904">
    <property type="term" value="C:ribonucleoprotein complex"/>
    <property type="evidence" value="ECO:0007669"/>
    <property type="project" value="UniProtKB-KW"/>
</dbReference>
<evidence type="ECO:0000256" key="4">
    <source>
        <dbReference type="SAM" id="MobiDB-lite"/>
    </source>
</evidence>
<evidence type="ECO:0000256" key="3">
    <source>
        <dbReference type="ARBA" id="ARBA00023274"/>
    </source>
</evidence>
<proteinExistence type="inferred from homology"/>
<dbReference type="AlphaFoldDB" id="F8PDZ2"/>
<dbReference type="KEGG" id="sla:SERLADRAFT_480718"/>
<dbReference type="GO" id="GO:0006412">
    <property type="term" value="P:translation"/>
    <property type="evidence" value="ECO:0007669"/>
    <property type="project" value="InterPro"/>
</dbReference>
<gene>
    <name evidence="5" type="ORF">SERLADRAFT_480718</name>
</gene>
<accession>F8PDZ2</accession>
<dbReference type="GO" id="GO:0005840">
    <property type="term" value="C:ribosome"/>
    <property type="evidence" value="ECO:0007669"/>
    <property type="project" value="UniProtKB-KW"/>
</dbReference>
<evidence type="ECO:0000256" key="2">
    <source>
        <dbReference type="ARBA" id="ARBA00022980"/>
    </source>
</evidence>
<dbReference type="GeneID" id="18821578"/>
<name>F8PDZ2_SERL9</name>
<comment type="similarity">
    <text evidence="1">Belongs to the bacterial ribosomal protein bS21 family.</text>
</comment>
<dbReference type="InterPro" id="IPR001911">
    <property type="entry name" value="Ribosomal_bS21"/>
</dbReference>